<feature type="domain" description="Ion transport" evidence="6">
    <location>
        <begin position="534"/>
        <end position="689"/>
    </location>
</feature>
<sequence>MATATDQRPLLQNETIQGDRSERPVSFHWNHRVCWGTDFHVMVLEDRLEEVVERLRQGQDPNIDFAYKQVLAKPIHIAASRGLKFMLHELLRYRASVESEVVGAGRPLYNVMIAAVYGEGMGGSREFIDYLCEEGLGGVKEEVQAISASPSIKATAGTRPSTVSPSDPSFAAAWWHGRPGGGDIESKSFCNQSCLHVAFETGNEQTISAVRSHIWEKQLQRTQELPEQEAAEALEAVEVAITATGATPLEVGIEGCRMKKDALARAAAPTIGSMKVFIHKAPECIPSFTSRLRETMSEGELSAQLSQKFSVEDIARLLHDFPDAAATLLEAATCQPRVESPGRHPLPARISFTSSWLQKWFKTSMPCLYFYTHEASWSFDESCSQAPHWHQRLTDLKEPPMRDTKIQVCSIPDLISPIFFSAILSGDESLFLFNCVAVRAAVGYTFWNGSACVEAVQTSISAWGLVLLVLETLMSHEEIPGLQSTTGLSAVFEPSFVKEGITTGVVADWIIAKGLVDVFLELAELAGCYASMKGLGSYFRPGNFWDVTRSLLPILLLWHYESRALQVCVILIYWMRLLEGVMLSRQIGYAFLPLHKLAAGLLPAISFTLLGFCAFSHAMYVVRTRADEWWPQTLWHSFTTLITQGLPKDPPEDQLELIVLYGSVLFFSVFVMNIFIGVISEQYASEKKQVHLAFQSLRASSCLTFLMRVSVIPCCWLTKETAALMASGSVILAFTLQVCALCYGWQLPGIFQLMVFIGCQLTIFLSSLQCKGSDNPWTAWTNSSLLMRPLTRQKRYLWICTWDFCDEAKTAALELSREEDPEHLLEKLRMVVRKSVELDTTETTLPHGTGPTLLQNRRQGDTRNLPLKWRNR</sequence>
<evidence type="ECO:0000256" key="3">
    <source>
        <dbReference type="ARBA" id="ARBA00022989"/>
    </source>
</evidence>
<feature type="transmembrane region" description="Helical" evidence="5">
    <location>
        <begin position="658"/>
        <end position="680"/>
    </location>
</feature>
<keyword evidence="2 5" id="KW-0812">Transmembrane</keyword>
<feature type="transmembrane region" description="Helical" evidence="5">
    <location>
        <begin position="723"/>
        <end position="743"/>
    </location>
</feature>
<comment type="caution">
    <text evidence="7">The sequence shown here is derived from an EMBL/GenBank/DDBJ whole genome shotgun (WGS) entry which is preliminary data.</text>
</comment>
<comment type="subcellular location">
    <subcellularLocation>
        <location evidence="1">Membrane</location>
        <topology evidence="1">Multi-pass membrane protein</topology>
    </subcellularLocation>
</comment>
<evidence type="ECO:0000256" key="2">
    <source>
        <dbReference type="ARBA" id="ARBA00022692"/>
    </source>
</evidence>
<dbReference type="Proteomes" id="UP001642464">
    <property type="component" value="Unassembled WGS sequence"/>
</dbReference>
<dbReference type="SUPFAM" id="SSF81324">
    <property type="entry name" value="Voltage-gated potassium channels"/>
    <property type="match status" value="1"/>
</dbReference>
<dbReference type="InterPro" id="IPR005821">
    <property type="entry name" value="Ion_trans_dom"/>
</dbReference>
<protein>
    <recommendedName>
        <fullName evidence="6">Ion transport domain-containing protein</fullName>
    </recommendedName>
</protein>
<evidence type="ECO:0000259" key="6">
    <source>
        <dbReference type="Pfam" id="PF00520"/>
    </source>
</evidence>
<reference evidence="7 8" key="1">
    <citation type="submission" date="2024-02" db="EMBL/GenBank/DDBJ databases">
        <authorList>
            <person name="Chen Y."/>
            <person name="Shah S."/>
            <person name="Dougan E. K."/>
            <person name="Thang M."/>
            <person name="Chan C."/>
        </authorList>
    </citation>
    <scope>NUCLEOTIDE SEQUENCE [LARGE SCALE GENOMIC DNA]</scope>
</reference>
<organism evidence="7 8">
    <name type="scientific">Durusdinium trenchii</name>
    <dbReference type="NCBI Taxonomy" id="1381693"/>
    <lineage>
        <taxon>Eukaryota</taxon>
        <taxon>Sar</taxon>
        <taxon>Alveolata</taxon>
        <taxon>Dinophyceae</taxon>
        <taxon>Suessiales</taxon>
        <taxon>Symbiodiniaceae</taxon>
        <taxon>Durusdinium</taxon>
    </lineage>
</organism>
<name>A0ABP0KFJ1_9DINO</name>
<keyword evidence="4 5" id="KW-0472">Membrane</keyword>
<gene>
    <name evidence="7" type="ORF">SCF082_LOCUS16919</name>
</gene>
<evidence type="ECO:0000313" key="8">
    <source>
        <dbReference type="Proteomes" id="UP001642464"/>
    </source>
</evidence>
<dbReference type="EMBL" id="CAXAMM010011112">
    <property type="protein sequence ID" value="CAK9025085.1"/>
    <property type="molecule type" value="Genomic_DNA"/>
</dbReference>
<feature type="transmembrane region" description="Helical" evidence="5">
    <location>
        <begin position="750"/>
        <end position="768"/>
    </location>
</feature>
<keyword evidence="3 5" id="KW-1133">Transmembrane helix</keyword>
<proteinExistence type="predicted"/>
<dbReference type="InterPro" id="IPR036770">
    <property type="entry name" value="Ankyrin_rpt-contain_sf"/>
</dbReference>
<evidence type="ECO:0000256" key="1">
    <source>
        <dbReference type="ARBA" id="ARBA00004141"/>
    </source>
</evidence>
<dbReference type="SUPFAM" id="SSF48403">
    <property type="entry name" value="Ankyrin repeat"/>
    <property type="match status" value="1"/>
</dbReference>
<dbReference type="Pfam" id="PF00520">
    <property type="entry name" value="Ion_trans"/>
    <property type="match status" value="1"/>
</dbReference>
<evidence type="ECO:0000256" key="4">
    <source>
        <dbReference type="ARBA" id="ARBA00023136"/>
    </source>
</evidence>
<feature type="transmembrane region" description="Helical" evidence="5">
    <location>
        <begin position="597"/>
        <end position="620"/>
    </location>
</feature>
<feature type="transmembrane region" description="Helical" evidence="5">
    <location>
        <begin position="692"/>
        <end position="711"/>
    </location>
</feature>
<evidence type="ECO:0000313" key="7">
    <source>
        <dbReference type="EMBL" id="CAK9025085.1"/>
    </source>
</evidence>
<accession>A0ABP0KFJ1</accession>
<keyword evidence="8" id="KW-1185">Reference proteome</keyword>
<evidence type="ECO:0000256" key="5">
    <source>
        <dbReference type="SAM" id="Phobius"/>
    </source>
</evidence>